<evidence type="ECO:0000313" key="5">
    <source>
        <dbReference type="EMBL" id="KAJ8025747.1"/>
    </source>
</evidence>
<feature type="region of interest" description="Disordered" evidence="3">
    <location>
        <begin position="361"/>
        <end position="493"/>
    </location>
</feature>
<dbReference type="Gene3D" id="1.20.920.10">
    <property type="entry name" value="Bromodomain-like"/>
    <property type="match status" value="1"/>
</dbReference>
<accession>A0A9Q0YNN1</accession>
<dbReference type="Pfam" id="PF00439">
    <property type="entry name" value="Bromodomain"/>
    <property type="match status" value="1"/>
</dbReference>
<dbReference type="SMART" id="SM00297">
    <property type="entry name" value="BROMO"/>
    <property type="match status" value="1"/>
</dbReference>
<feature type="region of interest" description="Disordered" evidence="3">
    <location>
        <begin position="163"/>
        <end position="287"/>
    </location>
</feature>
<dbReference type="EMBL" id="JAIZAY010000017">
    <property type="protein sequence ID" value="KAJ8025747.1"/>
    <property type="molecule type" value="Genomic_DNA"/>
</dbReference>
<name>A0A9Q0YNN1_HOLLE</name>
<gene>
    <name evidence="5" type="ORF">HOLleu_33390</name>
</gene>
<evidence type="ECO:0000256" key="3">
    <source>
        <dbReference type="SAM" id="MobiDB-lite"/>
    </source>
</evidence>
<dbReference type="GO" id="GO:0035267">
    <property type="term" value="C:NuA4 histone acetyltransferase complex"/>
    <property type="evidence" value="ECO:0007669"/>
    <property type="project" value="TreeGrafter"/>
</dbReference>
<sequence>MAVKTPPCQEWSIREKLCLASAVMRSGDQNWMSVSRAIKPFPEPGRPPDWNTTKNCAIQYSAMLSEVDTPKRKRSGDKGESVETPGDLIVKKMTFDRVEELKQMLADDRRKFKLLRDEIESIEKGHLDEKLPEILQDIREKQKQAEAQKLAEEAAVAELLARKEEQKKQHLDKKAQRESETTEEPTTAPLPKEKKMVDTDDQPKETVTSTKETEEAKDLKTSPVPPKQAAAPPTPVVLQALLVSDKKEEKKKESMSQEDISDIKAMLAKPADSKPSTSKADVPAPAESKYMHKIPMWKQTPTLSKLLLTSSKTYTSQTPTTATTVEAKGTLTAEQAKTVQSTKVPIVVEPEQKEEVQVMVVDESSVDSPTSAAHLPVPGLENEDSSDVSLVASTAPSSPSTSKTDEQKKRKRGRPKKKLKYQDSEDTDALEVRSVGESADETKDGARSEAAESEEMERPSESDRDDVSLSNVPGTGSVFSESLPNSPASLSQLEDHHDYPYRSWKKAIMLVWREAASHKYANLFLHPVTDEIAPGYSSTVYRGMDLSTIKKNIENGTIKTTKAFQRDIMLMFQNAIMYNRSDHDVYRMACDMQTDVLKIIEEFLSTQLLAQNPEASKSLRGRRTMDLSQKEEEKPRRSGGEAEHTSGKKRKTRGDEL</sequence>
<keyword evidence="1 2" id="KW-0103">Bromodomain</keyword>
<feature type="compositionally biased region" description="Basic and acidic residues" evidence="3">
    <location>
        <begin position="211"/>
        <end position="220"/>
    </location>
</feature>
<dbReference type="SUPFAM" id="SSF47370">
    <property type="entry name" value="Bromodomain"/>
    <property type="match status" value="1"/>
</dbReference>
<organism evidence="5 6">
    <name type="scientific">Holothuria leucospilota</name>
    <name type="common">Black long sea cucumber</name>
    <name type="synonym">Mertensiothuria leucospilota</name>
    <dbReference type="NCBI Taxonomy" id="206669"/>
    <lineage>
        <taxon>Eukaryota</taxon>
        <taxon>Metazoa</taxon>
        <taxon>Echinodermata</taxon>
        <taxon>Eleutherozoa</taxon>
        <taxon>Echinozoa</taxon>
        <taxon>Holothuroidea</taxon>
        <taxon>Aspidochirotacea</taxon>
        <taxon>Aspidochirotida</taxon>
        <taxon>Holothuriidae</taxon>
        <taxon>Holothuria</taxon>
    </lineage>
</organism>
<dbReference type="Proteomes" id="UP001152320">
    <property type="component" value="Chromosome 17"/>
</dbReference>
<dbReference type="PANTHER" id="PTHR15398:SF4">
    <property type="entry name" value="BROMODOMAIN-CONTAINING PROTEIN 8 ISOFORM X1"/>
    <property type="match status" value="1"/>
</dbReference>
<reference evidence="5" key="1">
    <citation type="submission" date="2021-10" db="EMBL/GenBank/DDBJ databases">
        <title>Tropical sea cucumber genome reveals ecological adaptation and Cuvierian tubules defense mechanism.</title>
        <authorList>
            <person name="Chen T."/>
        </authorList>
    </citation>
    <scope>NUCLEOTIDE SEQUENCE</scope>
    <source>
        <strain evidence="5">Nanhai2018</strain>
        <tissue evidence="5">Muscle</tissue>
    </source>
</reference>
<feature type="compositionally biased region" description="Basic and acidic residues" evidence="3">
    <location>
        <begin position="440"/>
        <end position="467"/>
    </location>
</feature>
<feature type="compositionally biased region" description="Basic and acidic residues" evidence="3">
    <location>
        <begin position="623"/>
        <end position="646"/>
    </location>
</feature>
<dbReference type="PANTHER" id="PTHR15398">
    <property type="entry name" value="BROMODOMAIN-CONTAINING PROTEIN 8"/>
    <property type="match status" value="1"/>
</dbReference>
<dbReference type="OrthoDB" id="1742084at2759"/>
<evidence type="ECO:0000259" key="4">
    <source>
        <dbReference type="PROSITE" id="PS50014"/>
    </source>
</evidence>
<dbReference type="PRINTS" id="PR00503">
    <property type="entry name" value="BROMODOMAIN"/>
</dbReference>
<dbReference type="PROSITE" id="PS50014">
    <property type="entry name" value="BROMODOMAIN_2"/>
    <property type="match status" value="1"/>
</dbReference>
<feature type="compositionally biased region" description="Basic and acidic residues" evidence="3">
    <location>
        <begin position="191"/>
        <end position="204"/>
    </location>
</feature>
<feature type="compositionally biased region" description="Polar residues" evidence="3">
    <location>
        <begin position="468"/>
        <end position="492"/>
    </location>
</feature>
<dbReference type="AlphaFoldDB" id="A0A9Q0YNN1"/>
<feature type="compositionally biased region" description="Low complexity" evidence="3">
    <location>
        <begin position="392"/>
        <end position="402"/>
    </location>
</feature>
<comment type="caution">
    <text evidence="5">The sequence shown here is derived from an EMBL/GenBank/DDBJ whole genome shotgun (WGS) entry which is preliminary data.</text>
</comment>
<proteinExistence type="predicted"/>
<feature type="compositionally biased region" description="Basic residues" evidence="3">
    <location>
        <begin position="647"/>
        <end position="657"/>
    </location>
</feature>
<dbReference type="InterPro" id="IPR037966">
    <property type="entry name" value="Brd8_Bromo_dom"/>
</dbReference>
<feature type="compositionally biased region" description="Basic residues" evidence="3">
    <location>
        <begin position="409"/>
        <end position="419"/>
    </location>
</feature>
<feature type="compositionally biased region" description="Basic and acidic residues" evidence="3">
    <location>
        <begin position="244"/>
        <end position="255"/>
    </location>
</feature>
<dbReference type="InterPro" id="IPR001487">
    <property type="entry name" value="Bromodomain"/>
</dbReference>
<protein>
    <submittedName>
        <fullName evidence="5">Bromodomain-containing protein 8</fullName>
    </submittedName>
</protein>
<dbReference type="CDD" id="cd05507">
    <property type="entry name" value="Bromo_brd8_like"/>
    <property type="match status" value="1"/>
</dbReference>
<feature type="region of interest" description="Disordered" evidence="3">
    <location>
        <begin position="615"/>
        <end position="657"/>
    </location>
</feature>
<evidence type="ECO:0000256" key="1">
    <source>
        <dbReference type="ARBA" id="ARBA00023117"/>
    </source>
</evidence>
<evidence type="ECO:0000256" key="2">
    <source>
        <dbReference type="PROSITE-ProRule" id="PRU00035"/>
    </source>
</evidence>
<dbReference type="InterPro" id="IPR036427">
    <property type="entry name" value="Bromodomain-like_sf"/>
</dbReference>
<feature type="compositionally biased region" description="Basic and acidic residues" evidence="3">
    <location>
        <begin position="163"/>
        <end position="180"/>
    </location>
</feature>
<keyword evidence="6" id="KW-1185">Reference proteome</keyword>
<evidence type="ECO:0000313" key="6">
    <source>
        <dbReference type="Proteomes" id="UP001152320"/>
    </source>
</evidence>
<feature type="domain" description="Bromo" evidence="4">
    <location>
        <begin position="516"/>
        <end position="586"/>
    </location>
</feature>